<dbReference type="EMBL" id="LLZU01000016">
    <property type="protein sequence ID" value="KRV49058.1"/>
    <property type="molecule type" value="Genomic_DNA"/>
</dbReference>
<feature type="chain" id="PRO_5006670656" evidence="1">
    <location>
        <begin position="23"/>
        <end position="125"/>
    </location>
</feature>
<keyword evidence="1" id="KW-0732">Signal</keyword>
<evidence type="ECO:0000256" key="1">
    <source>
        <dbReference type="SAM" id="SignalP"/>
    </source>
</evidence>
<proteinExistence type="predicted"/>
<comment type="caution">
    <text evidence="2">The sequence shown here is derived from an EMBL/GenBank/DDBJ whole genome shotgun (WGS) entry which is preliminary data.</text>
</comment>
<dbReference type="Proteomes" id="UP000050867">
    <property type="component" value="Unassembled WGS sequence"/>
</dbReference>
<protein>
    <submittedName>
        <fullName evidence="2">Uncharacterized protein</fullName>
    </submittedName>
</protein>
<dbReference type="AlphaFoldDB" id="A0A0T6LTA6"/>
<accession>A0A0T6LTA6</accession>
<reference evidence="2 3" key="1">
    <citation type="submission" date="2015-10" db="EMBL/GenBank/DDBJ databases">
        <title>Draft genome sequence of pyrrolomycin-producing Streptomyces vitaminophilus.</title>
        <authorList>
            <person name="Graham D.E."/>
            <person name="Mahan K.M."/>
            <person name="Klingeman D.M."/>
            <person name="Hettich R.L."/>
            <person name="Parry R.J."/>
        </authorList>
    </citation>
    <scope>NUCLEOTIDE SEQUENCE [LARGE SCALE GENOMIC DNA]</scope>
    <source>
        <strain evidence="2 3">ATCC 31673</strain>
    </source>
</reference>
<gene>
    <name evidence="2" type="ORF">AQ490_22375</name>
</gene>
<feature type="signal peptide" evidence="1">
    <location>
        <begin position="1"/>
        <end position="22"/>
    </location>
</feature>
<sequence length="125" mass="13096">MIGILAGMSSVLALTSTSHAVAQPGGDVSVTASLAVRSPYVSRGEVWAMMEYAGRFRKICVELQGQTLSGWVSLKGYCTDPRNTGGNIAVTVACPTRGAFRTWTVGYPNSGGSRVKASSGVYLEC</sequence>
<evidence type="ECO:0000313" key="3">
    <source>
        <dbReference type="Proteomes" id="UP000050867"/>
    </source>
</evidence>
<name>A0A0T6LTA6_WENVI</name>
<organism evidence="2 3">
    <name type="scientific">Wenjunlia vitaminophila</name>
    <name type="common">Streptomyces vitaminophilus</name>
    <dbReference type="NCBI Taxonomy" id="76728"/>
    <lineage>
        <taxon>Bacteria</taxon>
        <taxon>Bacillati</taxon>
        <taxon>Actinomycetota</taxon>
        <taxon>Actinomycetes</taxon>
        <taxon>Kitasatosporales</taxon>
        <taxon>Streptomycetaceae</taxon>
        <taxon>Wenjunlia</taxon>
    </lineage>
</organism>
<evidence type="ECO:0000313" key="2">
    <source>
        <dbReference type="EMBL" id="KRV49058.1"/>
    </source>
</evidence>
<keyword evidence="3" id="KW-1185">Reference proteome</keyword>